<dbReference type="Pfam" id="PF00528">
    <property type="entry name" value="BPD_transp_1"/>
    <property type="match status" value="1"/>
</dbReference>
<dbReference type="GO" id="GO:0055085">
    <property type="term" value="P:transmembrane transport"/>
    <property type="evidence" value="ECO:0007669"/>
    <property type="project" value="InterPro"/>
</dbReference>
<evidence type="ECO:0000256" key="7">
    <source>
        <dbReference type="RuleBase" id="RU363032"/>
    </source>
</evidence>
<sequence length="319" mass="35783">MSDTTIPTKGAFEIKQKKKRIALKEFKNSLGLYILLLPTLIYVIVFLYIPMYGVIIAFKDYNPLIGIIKSKWVGFKYFYDFITAYNFGQLLFNTLTLSVYGFIVGFPLTIAFALLLHYLPNKPLQKVVQNVTFAPHFISTVVMVGILQVFLTDQTGIVNLLLKKIGLESINFLGSAALFKHVYVWSDIWQHIGWNAIIYLAALTNVDPELHEAAIIDGATKLQRIKYIDLPAIMPTVITLLLLGIGNIMSVGFEKAYLMQNNLNIESSEIIATYVYKLGLIGAQWSFSTAVGLFNSVINFVLLISANIISKKTLGHGIW</sequence>
<feature type="transmembrane region" description="Helical" evidence="7">
    <location>
        <begin position="188"/>
        <end position="206"/>
    </location>
</feature>
<feature type="transmembrane region" description="Helical" evidence="7">
    <location>
        <begin position="227"/>
        <end position="249"/>
    </location>
</feature>
<keyword evidence="4 7" id="KW-0812">Transmembrane</keyword>
<evidence type="ECO:0000256" key="5">
    <source>
        <dbReference type="ARBA" id="ARBA00022989"/>
    </source>
</evidence>
<feature type="transmembrane region" description="Helical" evidence="7">
    <location>
        <begin position="285"/>
        <end position="309"/>
    </location>
</feature>
<dbReference type="Gene3D" id="1.10.3720.10">
    <property type="entry name" value="MetI-like"/>
    <property type="match status" value="1"/>
</dbReference>
<evidence type="ECO:0000256" key="4">
    <source>
        <dbReference type="ARBA" id="ARBA00022692"/>
    </source>
</evidence>
<evidence type="ECO:0000256" key="2">
    <source>
        <dbReference type="ARBA" id="ARBA00022448"/>
    </source>
</evidence>
<comment type="similarity">
    <text evidence="7">Belongs to the binding-protein-dependent transport system permease family.</text>
</comment>
<dbReference type="InterPro" id="IPR050809">
    <property type="entry name" value="UgpAE/MalFG_permease"/>
</dbReference>
<dbReference type="InterPro" id="IPR035906">
    <property type="entry name" value="MetI-like_sf"/>
</dbReference>
<reference evidence="9 10" key="1">
    <citation type="submission" date="2018-12" db="EMBL/GenBank/DDBJ databases">
        <title>Genome sequence from the cellulolytic species, Caldicellulosiruptor changbaiensis.</title>
        <authorList>
            <person name="Blumer-Schuette S.E."/>
            <person name="Mendoza C."/>
        </authorList>
    </citation>
    <scope>NUCLEOTIDE SEQUENCE [LARGE SCALE GENOMIC DNA]</scope>
    <source>
        <strain evidence="9 10">CBS-Z</strain>
    </source>
</reference>
<proteinExistence type="inferred from homology"/>
<dbReference type="InterPro" id="IPR000515">
    <property type="entry name" value="MetI-like"/>
</dbReference>
<name>A0A3T0D6X3_9FIRM</name>
<keyword evidence="5 7" id="KW-1133">Transmembrane helix</keyword>
<evidence type="ECO:0000313" key="10">
    <source>
        <dbReference type="Proteomes" id="UP000282930"/>
    </source>
</evidence>
<feature type="transmembrane region" description="Helical" evidence="7">
    <location>
        <begin position="131"/>
        <end position="151"/>
    </location>
</feature>
<protein>
    <submittedName>
        <fullName evidence="9">Sugar ABC transporter permease</fullName>
    </submittedName>
</protein>
<keyword evidence="3" id="KW-1003">Cell membrane</keyword>
<dbReference type="PROSITE" id="PS50928">
    <property type="entry name" value="ABC_TM1"/>
    <property type="match status" value="1"/>
</dbReference>
<dbReference type="PANTHER" id="PTHR43227:SF11">
    <property type="entry name" value="BLL4140 PROTEIN"/>
    <property type="match status" value="1"/>
</dbReference>
<dbReference type="RefSeq" id="WP_127352109.1">
    <property type="nucleotide sequence ID" value="NZ_CP034791.1"/>
</dbReference>
<dbReference type="PANTHER" id="PTHR43227">
    <property type="entry name" value="BLL4140 PROTEIN"/>
    <property type="match status" value="1"/>
</dbReference>
<dbReference type="SUPFAM" id="SSF161098">
    <property type="entry name" value="MetI-like"/>
    <property type="match status" value="1"/>
</dbReference>
<dbReference type="EMBL" id="CP034791">
    <property type="protein sequence ID" value="AZT90706.1"/>
    <property type="molecule type" value="Genomic_DNA"/>
</dbReference>
<dbReference type="Proteomes" id="UP000282930">
    <property type="component" value="Chromosome"/>
</dbReference>
<evidence type="ECO:0000256" key="1">
    <source>
        <dbReference type="ARBA" id="ARBA00004651"/>
    </source>
</evidence>
<evidence type="ECO:0000313" key="9">
    <source>
        <dbReference type="EMBL" id="AZT90706.1"/>
    </source>
</evidence>
<comment type="subcellular location">
    <subcellularLocation>
        <location evidence="1 7">Cell membrane</location>
        <topology evidence="1 7">Multi-pass membrane protein</topology>
    </subcellularLocation>
</comment>
<keyword evidence="2 7" id="KW-0813">Transport</keyword>
<keyword evidence="6 7" id="KW-0472">Membrane</keyword>
<feature type="domain" description="ABC transmembrane type-1" evidence="8">
    <location>
        <begin position="91"/>
        <end position="306"/>
    </location>
</feature>
<feature type="transmembrane region" description="Helical" evidence="7">
    <location>
        <begin position="97"/>
        <end position="119"/>
    </location>
</feature>
<gene>
    <name evidence="9" type="ORF">ELD05_08645</name>
</gene>
<accession>A0A3T0D6X3</accession>
<dbReference type="GO" id="GO:0005886">
    <property type="term" value="C:plasma membrane"/>
    <property type="evidence" value="ECO:0007669"/>
    <property type="project" value="UniProtKB-SubCell"/>
</dbReference>
<dbReference type="KEGG" id="ccha:ELD05_08645"/>
<evidence type="ECO:0000256" key="6">
    <source>
        <dbReference type="ARBA" id="ARBA00023136"/>
    </source>
</evidence>
<organism evidence="9 10">
    <name type="scientific">Caldicellulosiruptor changbaiensis</name>
    <dbReference type="NCBI Taxonomy" id="1222016"/>
    <lineage>
        <taxon>Bacteria</taxon>
        <taxon>Bacillati</taxon>
        <taxon>Bacillota</taxon>
        <taxon>Bacillota incertae sedis</taxon>
        <taxon>Caldicellulosiruptorales</taxon>
        <taxon>Caldicellulosiruptoraceae</taxon>
        <taxon>Caldicellulosiruptor</taxon>
    </lineage>
</organism>
<dbReference type="AlphaFoldDB" id="A0A3T0D6X3"/>
<evidence type="ECO:0000259" key="8">
    <source>
        <dbReference type="PROSITE" id="PS50928"/>
    </source>
</evidence>
<feature type="transmembrane region" description="Helical" evidence="7">
    <location>
        <begin position="30"/>
        <end position="49"/>
    </location>
</feature>
<dbReference type="CDD" id="cd06261">
    <property type="entry name" value="TM_PBP2"/>
    <property type="match status" value="1"/>
</dbReference>
<evidence type="ECO:0000256" key="3">
    <source>
        <dbReference type="ARBA" id="ARBA00022475"/>
    </source>
</evidence>
<keyword evidence="10" id="KW-1185">Reference proteome</keyword>